<dbReference type="RefSeq" id="WP_070194605.1">
    <property type="nucleotide sequence ID" value="NZ_LJGU01000089.1"/>
</dbReference>
<sequence length="205" mass="22879">MGTGMDSFVTEFVRKAWDDLGLEGYTGPPPDRLDRVDDLVVVGGRVSWVTPENDADGGFCHRPPDGTYPVYAAGHLDGEPERYCVDTLFIPLASPDRLTTARWDDGYDQSSQYLKNYACLWSEQADRASLPHWGDEQHEAILRAKEKLLAEESRTSRDNWTNEVVDPETGANILSFPTYDYGVFIDGLEALGEDGELLAILLFTI</sequence>
<evidence type="ECO:0000313" key="2">
    <source>
        <dbReference type="Proteomes" id="UP000176101"/>
    </source>
</evidence>
<dbReference type="Proteomes" id="UP000176101">
    <property type="component" value="Unassembled WGS sequence"/>
</dbReference>
<keyword evidence="2" id="KW-1185">Reference proteome</keyword>
<protein>
    <recommendedName>
        <fullName evidence="3">DUF4241 domain-containing protein</fullName>
    </recommendedName>
</protein>
<evidence type="ECO:0000313" key="1">
    <source>
        <dbReference type="EMBL" id="OEV06045.1"/>
    </source>
</evidence>
<evidence type="ECO:0008006" key="3">
    <source>
        <dbReference type="Google" id="ProtNLM"/>
    </source>
</evidence>
<dbReference type="OrthoDB" id="3867913at2"/>
<name>A0A1E7KQ29_9ACTN</name>
<dbReference type="STRING" id="1075402.AN216_00815"/>
<organism evidence="1 2">
    <name type="scientific">Streptomyces oceani</name>
    <dbReference type="NCBI Taxonomy" id="1075402"/>
    <lineage>
        <taxon>Bacteria</taxon>
        <taxon>Bacillati</taxon>
        <taxon>Actinomycetota</taxon>
        <taxon>Actinomycetes</taxon>
        <taxon>Kitasatosporales</taxon>
        <taxon>Streptomycetaceae</taxon>
        <taxon>Streptomyces</taxon>
    </lineage>
</organism>
<dbReference type="AlphaFoldDB" id="A0A1E7KQ29"/>
<accession>A0A1E7KQ29</accession>
<reference evidence="1 2" key="1">
    <citation type="journal article" date="2016" name="Front. Microbiol.">
        <title>Comparative Genomics Analysis of Streptomyces Species Reveals Their Adaptation to the Marine Environment and Their Diversity at the Genomic Level.</title>
        <authorList>
            <person name="Tian X."/>
            <person name="Zhang Z."/>
            <person name="Yang T."/>
            <person name="Chen M."/>
            <person name="Li J."/>
            <person name="Chen F."/>
            <person name="Yang J."/>
            <person name="Li W."/>
            <person name="Zhang B."/>
            <person name="Zhang Z."/>
            <person name="Wu J."/>
            <person name="Zhang C."/>
            <person name="Long L."/>
            <person name="Xiao J."/>
        </authorList>
    </citation>
    <scope>NUCLEOTIDE SEQUENCE [LARGE SCALE GENOMIC DNA]</scope>
    <source>
        <strain evidence="1 2">SCSIO 02100</strain>
    </source>
</reference>
<gene>
    <name evidence="1" type="ORF">AN216_00815</name>
</gene>
<proteinExistence type="predicted"/>
<comment type="caution">
    <text evidence="1">The sequence shown here is derived from an EMBL/GenBank/DDBJ whole genome shotgun (WGS) entry which is preliminary data.</text>
</comment>
<dbReference type="EMBL" id="LJGU01000089">
    <property type="protein sequence ID" value="OEV06045.1"/>
    <property type="molecule type" value="Genomic_DNA"/>
</dbReference>